<gene>
    <name evidence="2" type="ORF">PSI9734_01989</name>
</gene>
<name>A0A6S6WNU3_9GAMM</name>
<dbReference type="InterPro" id="IPR021534">
    <property type="entry name" value="DUF3192"/>
</dbReference>
<dbReference type="Proteomes" id="UP000481517">
    <property type="component" value="Unassembled WGS sequence"/>
</dbReference>
<evidence type="ECO:0000313" key="2">
    <source>
        <dbReference type="EMBL" id="CAB0151614.1"/>
    </source>
</evidence>
<accession>A0A6S6WNU3</accession>
<dbReference type="EMBL" id="CADCXY010000005">
    <property type="protein sequence ID" value="CAB0151614.1"/>
    <property type="molecule type" value="Genomic_DNA"/>
</dbReference>
<evidence type="ECO:0000256" key="1">
    <source>
        <dbReference type="SAM" id="SignalP"/>
    </source>
</evidence>
<dbReference type="AlphaFoldDB" id="A0A6S6WNU3"/>
<reference evidence="2 3" key="1">
    <citation type="submission" date="2020-02" db="EMBL/GenBank/DDBJ databases">
        <authorList>
            <person name="Rodrigo-Torres L."/>
            <person name="Arahal R. D."/>
            <person name="Lucena T."/>
        </authorList>
    </citation>
    <scope>NUCLEOTIDE SEQUENCE [LARGE SCALE GENOMIC DNA]</scope>
    <source>
        <strain evidence="2 3">CECT 9734</strain>
    </source>
</reference>
<protein>
    <recommendedName>
        <fullName evidence="4">DUF3192 domain-containing protein</fullName>
    </recommendedName>
</protein>
<dbReference type="Pfam" id="PF11399">
    <property type="entry name" value="DUF3192"/>
    <property type="match status" value="1"/>
</dbReference>
<dbReference type="PROSITE" id="PS51257">
    <property type="entry name" value="PROKAR_LIPOPROTEIN"/>
    <property type="match status" value="1"/>
</dbReference>
<proteinExistence type="predicted"/>
<organism evidence="2 3">
    <name type="scientific">Pseudidiomarina piscicola</name>
    <dbReference type="NCBI Taxonomy" id="2614830"/>
    <lineage>
        <taxon>Bacteria</taxon>
        <taxon>Pseudomonadati</taxon>
        <taxon>Pseudomonadota</taxon>
        <taxon>Gammaproteobacteria</taxon>
        <taxon>Alteromonadales</taxon>
        <taxon>Idiomarinaceae</taxon>
        <taxon>Pseudidiomarina</taxon>
    </lineage>
</organism>
<dbReference type="RefSeq" id="WP_173920986.1">
    <property type="nucleotide sequence ID" value="NZ_CADCXY010000005.1"/>
</dbReference>
<keyword evidence="3" id="KW-1185">Reference proteome</keyword>
<keyword evidence="1" id="KW-0732">Signal</keyword>
<sequence>MTKLKGAAAAALMIAATMGLQGCIIVADGDHGDSSSSSDYRKVEDKNRRMIATLDDMSSLSDVRTTMGTPDFTNRLTVDGVRYDVLYYRTHRVEADGNTTKDECTPVIFKDGMLVGTGELALNRIPQSY</sequence>
<evidence type="ECO:0000313" key="3">
    <source>
        <dbReference type="Proteomes" id="UP000481517"/>
    </source>
</evidence>
<feature type="chain" id="PRO_5028835112" description="DUF3192 domain-containing protein" evidence="1">
    <location>
        <begin position="23"/>
        <end position="129"/>
    </location>
</feature>
<feature type="signal peptide" evidence="1">
    <location>
        <begin position="1"/>
        <end position="22"/>
    </location>
</feature>
<evidence type="ECO:0008006" key="4">
    <source>
        <dbReference type="Google" id="ProtNLM"/>
    </source>
</evidence>